<protein>
    <submittedName>
        <fullName evidence="1">Uncharacterized protein</fullName>
    </submittedName>
</protein>
<dbReference type="RefSeq" id="WP_143694344.1">
    <property type="nucleotide sequence ID" value="NZ_AP019800.1"/>
</dbReference>
<keyword evidence="1" id="KW-0614">Plasmid</keyword>
<sequence length="256" mass="29060">MEESTIKNIDQMIESIDKYKLPIFDEHFARRSKENEVNLVNPDGLLRHLATLVVYSQQARSKSVGQIIHSGALDKAFLKFKVTEVSKLNPCDVVEAHWQNIKGIRQQTKVFHIVMLARKISKISELLVSSSIPKSIMTDSDLEAFWVGFQNLKKEFENNSVPFFRGTTSLLHLLTSLGYDCIKPDSAVIKAARILEFLKTEKHPTDKELIGVVKTIQSYSILTQRIKPPVLDLYLLVLGKQTEASEFVSSSYYKST</sequence>
<accession>A0A510IFA8</accession>
<geneLocation type="plasmid" evidence="2">
    <name>pam7 dna</name>
</geneLocation>
<gene>
    <name evidence="1" type="ORF">VroAM7_50420</name>
</gene>
<reference evidence="2" key="1">
    <citation type="submission" date="2019-07" db="EMBL/GenBank/DDBJ databases">
        <title>Complete Genome Sequences of Vibrion rotiferianus strain AM7.</title>
        <authorList>
            <person name="Miyazaki K."/>
            <person name="Wiseschart A."/>
            <person name="Pootanakit K."/>
            <person name="Ishimori K."/>
            <person name="Kitahara K."/>
        </authorList>
    </citation>
    <scope>NUCLEOTIDE SEQUENCE [LARGE SCALE GENOMIC DNA]</scope>
    <source>
        <strain evidence="2">AM7</strain>
        <plasmid evidence="2">pam7 dna</plasmid>
    </source>
</reference>
<name>A0A510IFA8_9VIBR</name>
<dbReference type="Proteomes" id="UP000315115">
    <property type="component" value="Plasmid pAM7"/>
</dbReference>
<evidence type="ECO:0000313" key="2">
    <source>
        <dbReference type="Proteomes" id="UP000315115"/>
    </source>
</evidence>
<dbReference type="AlphaFoldDB" id="A0A510IFA8"/>
<dbReference type="EMBL" id="AP019800">
    <property type="protein sequence ID" value="BBL92389.1"/>
    <property type="molecule type" value="Genomic_DNA"/>
</dbReference>
<evidence type="ECO:0000313" key="1">
    <source>
        <dbReference type="EMBL" id="BBL92389.1"/>
    </source>
</evidence>
<proteinExistence type="predicted"/>
<organism evidence="1 2">
    <name type="scientific">Vibrio rotiferianus</name>
    <dbReference type="NCBI Taxonomy" id="190895"/>
    <lineage>
        <taxon>Bacteria</taxon>
        <taxon>Pseudomonadati</taxon>
        <taxon>Pseudomonadota</taxon>
        <taxon>Gammaproteobacteria</taxon>
        <taxon>Vibrionales</taxon>
        <taxon>Vibrionaceae</taxon>
        <taxon>Vibrio</taxon>
    </lineage>
</organism>